<evidence type="ECO:0000259" key="4">
    <source>
        <dbReference type="Pfam" id="PF00155"/>
    </source>
</evidence>
<dbReference type="EMBL" id="JROC01000024">
    <property type="protein sequence ID" value="KGL67352.1"/>
    <property type="molecule type" value="Genomic_DNA"/>
</dbReference>
<keyword evidence="3 5" id="KW-0808">Transferase</keyword>
<dbReference type="Gene3D" id="3.90.1150.10">
    <property type="entry name" value="Aspartate Aminotransferase, domain 1"/>
    <property type="match status" value="1"/>
</dbReference>
<evidence type="ECO:0000313" key="5">
    <source>
        <dbReference type="EMBL" id="KGL67352.1"/>
    </source>
</evidence>
<dbReference type="InterPro" id="IPR015424">
    <property type="entry name" value="PyrdxlP-dep_Trfase"/>
</dbReference>
<gene>
    <name evidence="5" type="ORF">LX03_02015</name>
</gene>
<protein>
    <submittedName>
        <fullName evidence="5">Aspartate aminotransferase</fullName>
    </submittedName>
</protein>
<comment type="cofactor">
    <cofactor evidence="1">
        <name>pyridoxal 5'-phosphate</name>
        <dbReference type="ChEBI" id="CHEBI:597326"/>
    </cofactor>
</comment>
<dbReference type="AlphaFoldDB" id="A0A099YD72"/>
<reference evidence="5 6" key="1">
    <citation type="submission" date="2014-09" db="EMBL/GenBank/DDBJ databases">
        <title>Lactobacillus mucosae CRL573 Genome Sequencing.</title>
        <authorList>
            <person name="Bleckwedel J."/>
            <person name="Teran L.C."/>
            <person name="Bonacina J."/>
            <person name="Saavedra L."/>
            <person name="Mozzi F.B."/>
            <person name="Raya R.R."/>
        </authorList>
    </citation>
    <scope>NUCLEOTIDE SEQUENCE [LARGE SCALE GENOMIC DNA]</scope>
    <source>
        <strain evidence="5 6">CRL573</strain>
    </source>
</reference>
<dbReference type="InterPro" id="IPR050881">
    <property type="entry name" value="LL-DAP_aminotransferase"/>
</dbReference>
<dbReference type="PANTHER" id="PTHR42832:SF3">
    <property type="entry name" value="L-GLUTAMINE--4-(METHYLSULFANYL)-2-OXOBUTANOATE AMINOTRANSFERASE"/>
    <property type="match status" value="1"/>
</dbReference>
<comment type="caution">
    <text evidence="5">The sequence shown here is derived from an EMBL/GenBank/DDBJ whole genome shotgun (WGS) entry which is preliminary data.</text>
</comment>
<dbReference type="GO" id="GO:0008483">
    <property type="term" value="F:transaminase activity"/>
    <property type="evidence" value="ECO:0007669"/>
    <property type="project" value="UniProtKB-KW"/>
</dbReference>
<dbReference type="GO" id="GO:0030170">
    <property type="term" value="F:pyridoxal phosphate binding"/>
    <property type="evidence" value="ECO:0007669"/>
    <property type="project" value="InterPro"/>
</dbReference>
<dbReference type="Gene3D" id="3.40.640.10">
    <property type="entry name" value="Type I PLP-dependent aspartate aminotransferase-like (Major domain)"/>
    <property type="match status" value="1"/>
</dbReference>
<dbReference type="PANTHER" id="PTHR42832">
    <property type="entry name" value="AMINO ACID AMINOTRANSFERASE"/>
    <property type="match status" value="1"/>
</dbReference>
<evidence type="ECO:0000256" key="2">
    <source>
        <dbReference type="ARBA" id="ARBA00022576"/>
    </source>
</evidence>
<feature type="domain" description="Aminotransferase class I/classII large" evidence="4">
    <location>
        <begin position="33"/>
        <end position="385"/>
    </location>
</feature>
<accession>A0A099YD72</accession>
<dbReference type="CDD" id="cd00609">
    <property type="entry name" value="AAT_like"/>
    <property type="match status" value="1"/>
</dbReference>
<dbReference type="SUPFAM" id="SSF53383">
    <property type="entry name" value="PLP-dependent transferases"/>
    <property type="match status" value="1"/>
</dbReference>
<dbReference type="InterPro" id="IPR015421">
    <property type="entry name" value="PyrdxlP-dep_Trfase_major"/>
</dbReference>
<sequence>MEFQQSKLLDTLPKQFFANLVAKVNAKVAEGVDVINLGQGNPDKPTPEYIVKSTQKWVADPKTHKYSPFQGLPEFKQAAADFYQEKYGAHLDPNTEVAILGGSKIGLVELPWALMNPGDTLLLPDPGYPDYWSGAALGEVKFETFPLLAENNFLPDLDKIPEATAQRAKFMYLNYPNNPTGAVATKEFYVKLVEWAKKYHVGIISDFAYGALGFDDQAPVSFMETPGAKEVGVEFYTYSKTFNMAGWRIAFAVGNADVIHALNLIQDHLFVSLFPALQYAAIDALKKPERDAEIKKIVHRYEKRRNAFVQAAEKIGWHAYVPKGTFYAWMPVPKGFTSETFADLLLDKAGVAVAPGNGFGEHGEGYVRIGLLIKPKRLVEAVERIEKLHLFN</sequence>
<dbReference type="NCBIfam" id="NF005977">
    <property type="entry name" value="PRK08068.1"/>
    <property type="match status" value="1"/>
</dbReference>
<organism evidence="5 6">
    <name type="scientific">Limosilactobacillus mucosae</name>
    <name type="common">Lactobacillus mucosae</name>
    <dbReference type="NCBI Taxonomy" id="97478"/>
    <lineage>
        <taxon>Bacteria</taxon>
        <taxon>Bacillati</taxon>
        <taxon>Bacillota</taxon>
        <taxon>Bacilli</taxon>
        <taxon>Lactobacillales</taxon>
        <taxon>Lactobacillaceae</taxon>
        <taxon>Limosilactobacillus</taxon>
    </lineage>
</organism>
<dbReference type="Proteomes" id="UP000030001">
    <property type="component" value="Unassembled WGS sequence"/>
</dbReference>
<evidence type="ECO:0000256" key="3">
    <source>
        <dbReference type="ARBA" id="ARBA00022679"/>
    </source>
</evidence>
<dbReference type="Pfam" id="PF00155">
    <property type="entry name" value="Aminotran_1_2"/>
    <property type="match status" value="1"/>
</dbReference>
<keyword evidence="2 5" id="KW-0032">Aminotransferase</keyword>
<dbReference type="InterPro" id="IPR004839">
    <property type="entry name" value="Aminotransferase_I/II_large"/>
</dbReference>
<dbReference type="InterPro" id="IPR015422">
    <property type="entry name" value="PyrdxlP-dep_Trfase_small"/>
</dbReference>
<evidence type="ECO:0000313" key="6">
    <source>
        <dbReference type="Proteomes" id="UP000030001"/>
    </source>
</evidence>
<evidence type="ECO:0000256" key="1">
    <source>
        <dbReference type="ARBA" id="ARBA00001933"/>
    </source>
</evidence>
<proteinExistence type="predicted"/>
<name>A0A099YD72_LIMMU</name>